<sequence>MLEEHRRRREAALERGHHQQGRLHVFNVKTEALRKRTRTRRKRQSFEEKYDGHIRHWAAASLNVSCPVGMLRRWDDSQAYLSDHPDLVCEETASALVHICIDLELEQKHALMAQVNTLSDGAGVTVCDVCAETRSDGAGVTVCDVCAETCSDGAETRSDGAGVTVCDVCAETRSDGAGVTVCDVCAETRSDGAETRSDDAGVTVCDVCTETRSDGAETRSDGAGVTVCDVCAETRSDGAETRSDGAGVTVCDVCAETRSDGVTVCDMCAETRSDGAGKHALMAQVAHQAIVLKFILDMAETFRTADQMYLDAFDKELELLKQRVQSCAHNRREVQRREKEGEEEDEEEEEDDEEEEEEQRQRRLGPGGLDPQEVYQSLPQEMQRGFDEKNLELLHRAMDTLQPEEAKYHLRRCIDSGLWVPESHEEEEDTD</sequence>
<dbReference type="InterPro" id="IPR004918">
    <property type="entry name" value="Cdc37"/>
</dbReference>
<dbReference type="GO" id="GO:0051087">
    <property type="term" value="F:protein-folding chaperone binding"/>
    <property type="evidence" value="ECO:0007669"/>
    <property type="project" value="TreeGrafter"/>
</dbReference>
<feature type="region of interest" description="Disordered" evidence="4">
    <location>
        <begin position="330"/>
        <end position="383"/>
    </location>
</feature>
<evidence type="ECO:0000256" key="2">
    <source>
        <dbReference type="ARBA" id="ARBA00006222"/>
    </source>
</evidence>
<evidence type="ECO:0000256" key="3">
    <source>
        <dbReference type="ARBA" id="ARBA00022490"/>
    </source>
</evidence>
<comment type="similarity">
    <text evidence="2">Belongs to the CDC37 family.</text>
</comment>
<comment type="subcellular location">
    <subcellularLocation>
        <location evidence="1">Cytoplasm</location>
    </subcellularLocation>
</comment>
<dbReference type="PANTHER" id="PTHR12800:SF3">
    <property type="entry name" value="HSP90 CO-CHAPERONE CDC37"/>
    <property type="match status" value="1"/>
</dbReference>
<evidence type="ECO:0000313" key="7">
    <source>
        <dbReference type="EMBL" id="KAK7929615.1"/>
    </source>
</evidence>
<dbReference type="SMART" id="SM01070">
    <property type="entry name" value="CDC37_M"/>
    <property type="match status" value="1"/>
</dbReference>
<reference evidence="8" key="1">
    <citation type="submission" date="2024-04" db="EMBL/GenBank/DDBJ databases">
        <title>Salinicola lusitanus LLJ914,a marine bacterium isolated from the Okinawa Trough.</title>
        <authorList>
            <person name="Li J."/>
        </authorList>
    </citation>
    <scope>NUCLEOTIDE SEQUENCE [LARGE SCALE GENOMIC DNA]</scope>
</reference>
<evidence type="ECO:0000313" key="8">
    <source>
        <dbReference type="Proteomes" id="UP001460270"/>
    </source>
</evidence>
<dbReference type="InterPro" id="IPR013873">
    <property type="entry name" value="Cdc37_C"/>
</dbReference>
<dbReference type="InterPro" id="IPR038189">
    <property type="entry name" value="Cdc37_Hsp90-bd_sf"/>
</dbReference>
<gene>
    <name evidence="7" type="ORF">WMY93_006010</name>
</gene>
<dbReference type="Gene3D" id="6.10.140.250">
    <property type="match status" value="1"/>
</dbReference>
<dbReference type="Pfam" id="PF08564">
    <property type="entry name" value="CDC37_C"/>
    <property type="match status" value="1"/>
</dbReference>
<dbReference type="GO" id="GO:0031072">
    <property type="term" value="F:heat shock protein binding"/>
    <property type="evidence" value="ECO:0007669"/>
    <property type="project" value="TreeGrafter"/>
</dbReference>
<dbReference type="AlphaFoldDB" id="A0AAW0PIW5"/>
<dbReference type="GO" id="GO:0005737">
    <property type="term" value="C:cytoplasm"/>
    <property type="evidence" value="ECO:0007669"/>
    <property type="project" value="UniProtKB-SubCell"/>
</dbReference>
<dbReference type="Gene3D" id="1.20.58.610">
    <property type="entry name" value="Cdc37, Hsp90 binding domain"/>
    <property type="match status" value="2"/>
</dbReference>
<dbReference type="SMART" id="SM01069">
    <property type="entry name" value="CDC37_C"/>
    <property type="match status" value="1"/>
</dbReference>
<dbReference type="EMBL" id="JBBPFD010000004">
    <property type="protein sequence ID" value="KAK7929615.1"/>
    <property type="molecule type" value="Genomic_DNA"/>
</dbReference>
<evidence type="ECO:0000259" key="6">
    <source>
        <dbReference type="SMART" id="SM01070"/>
    </source>
</evidence>
<evidence type="ECO:0008006" key="9">
    <source>
        <dbReference type="Google" id="ProtNLM"/>
    </source>
</evidence>
<feature type="compositionally biased region" description="Basic and acidic residues" evidence="4">
    <location>
        <begin position="330"/>
        <end position="340"/>
    </location>
</feature>
<comment type="caution">
    <text evidence="7">The sequence shown here is derived from an EMBL/GenBank/DDBJ whole genome shotgun (WGS) entry which is preliminary data.</text>
</comment>
<dbReference type="GO" id="GO:0051082">
    <property type="term" value="F:unfolded protein binding"/>
    <property type="evidence" value="ECO:0007669"/>
    <property type="project" value="TreeGrafter"/>
</dbReference>
<evidence type="ECO:0000256" key="4">
    <source>
        <dbReference type="SAM" id="MobiDB-lite"/>
    </source>
</evidence>
<feature type="compositionally biased region" description="Acidic residues" evidence="4">
    <location>
        <begin position="341"/>
        <end position="358"/>
    </location>
</feature>
<dbReference type="GO" id="GO:0006457">
    <property type="term" value="P:protein folding"/>
    <property type="evidence" value="ECO:0007669"/>
    <property type="project" value="TreeGrafter"/>
</dbReference>
<evidence type="ECO:0000259" key="5">
    <source>
        <dbReference type="SMART" id="SM01069"/>
    </source>
</evidence>
<accession>A0AAW0PIW5</accession>
<feature type="domain" description="Cdc37 C-terminal" evidence="5">
    <location>
        <begin position="363"/>
        <end position="430"/>
    </location>
</feature>
<protein>
    <recommendedName>
        <fullName evidence="9">Hsp90 chaperone protein kinase-targeting subunit</fullName>
    </recommendedName>
</protein>
<evidence type="ECO:0000256" key="1">
    <source>
        <dbReference type="ARBA" id="ARBA00004496"/>
    </source>
</evidence>
<keyword evidence="8" id="KW-1185">Reference proteome</keyword>
<dbReference type="PANTHER" id="PTHR12800">
    <property type="entry name" value="CDC37-RELATED"/>
    <property type="match status" value="1"/>
</dbReference>
<feature type="domain" description="Cdc37 Hsp90 binding" evidence="6">
    <location>
        <begin position="27"/>
        <end position="343"/>
    </location>
</feature>
<organism evidence="7 8">
    <name type="scientific">Mugilogobius chulae</name>
    <name type="common">yellowstripe goby</name>
    <dbReference type="NCBI Taxonomy" id="88201"/>
    <lineage>
        <taxon>Eukaryota</taxon>
        <taxon>Metazoa</taxon>
        <taxon>Chordata</taxon>
        <taxon>Craniata</taxon>
        <taxon>Vertebrata</taxon>
        <taxon>Euteleostomi</taxon>
        <taxon>Actinopterygii</taxon>
        <taxon>Neopterygii</taxon>
        <taxon>Teleostei</taxon>
        <taxon>Neoteleostei</taxon>
        <taxon>Acanthomorphata</taxon>
        <taxon>Gobiaria</taxon>
        <taxon>Gobiiformes</taxon>
        <taxon>Gobioidei</taxon>
        <taxon>Gobiidae</taxon>
        <taxon>Gobionellinae</taxon>
        <taxon>Mugilogobius</taxon>
    </lineage>
</organism>
<dbReference type="Proteomes" id="UP001460270">
    <property type="component" value="Unassembled WGS sequence"/>
</dbReference>
<name>A0AAW0PIW5_9GOBI</name>
<dbReference type="SUPFAM" id="SSF101391">
    <property type="entry name" value="Hsp90 co-chaperone CDC37"/>
    <property type="match status" value="2"/>
</dbReference>
<proteinExistence type="inferred from homology"/>
<dbReference type="GO" id="GO:0050821">
    <property type="term" value="P:protein stabilization"/>
    <property type="evidence" value="ECO:0007669"/>
    <property type="project" value="TreeGrafter"/>
</dbReference>
<dbReference type="InterPro" id="IPR013874">
    <property type="entry name" value="Cdc37_Hsp90-bd"/>
</dbReference>
<keyword evidence="3" id="KW-0963">Cytoplasm</keyword>